<dbReference type="InterPro" id="IPR002654">
    <property type="entry name" value="Glyco_trans_25"/>
</dbReference>
<evidence type="ECO:0000256" key="5">
    <source>
        <dbReference type="SAM" id="Phobius"/>
    </source>
</evidence>
<protein>
    <recommendedName>
        <fullName evidence="6">Glycosyl transferase family 25 domain-containing protein</fullName>
    </recommendedName>
</protein>
<dbReference type="InterPro" id="IPR050757">
    <property type="entry name" value="Collagen_mod_GT25"/>
</dbReference>
<dbReference type="CDD" id="cd06532">
    <property type="entry name" value="Glyco_transf_25"/>
    <property type="match status" value="1"/>
</dbReference>
<evidence type="ECO:0000256" key="4">
    <source>
        <dbReference type="SAM" id="MobiDB-lite"/>
    </source>
</evidence>
<gene>
    <name evidence="7" type="ORF">DCS_06874</name>
</gene>
<feature type="domain" description="Glycosyl transferase family 25" evidence="6">
    <location>
        <begin position="146"/>
        <end position="203"/>
    </location>
</feature>
<dbReference type="GO" id="GO:0016740">
    <property type="term" value="F:transferase activity"/>
    <property type="evidence" value="ECO:0007669"/>
    <property type="project" value="UniProtKB-KW"/>
</dbReference>
<accession>A0A151GCW5</accession>
<dbReference type="OrthoDB" id="47375at2759"/>
<comment type="caution">
    <text evidence="7">The sequence shown here is derived from an EMBL/GenBank/DDBJ whole genome shotgun (WGS) entry which is preliminary data.</text>
</comment>
<evidence type="ECO:0000256" key="2">
    <source>
        <dbReference type="ARBA" id="ARBA00022676"/>
    </source>
</evidence>
<dbReference type="AlphaFoldDB" id="A0A151GCW5"/>
<dbReference type="InParanoid" id="A0A151GCW5"/>
<keyword evidence="2" id="KW-0328">Glycosyltransferase</keyword>
<name>A0A151GCW5_DRECN</name>
<dbReference type="RefSeq" id="XP_040654265.1">
    <property type="nucleotide sequence ID" value="XM_040804161.1"/>
</dbReference>
<dbReference type="GeneID" id="63719517"/>
<feature type="transmembrane region" description="Helical" evidence="5">
    <location>
        <begin position="27"/>
        <end position="47"/>
    </location>
</feature>
<evidence type="ECO:0000256" key="1">
    <source>
        <dbReference type="ARBA" id="ARBA00006721"/>
    </source>
</evidence>
<dbReference type="EMBL" id="LAYC01000003">
    <property type="protein sequence ID" value="KYK54913.1"/>
    <property type="molecule type" value="Genomic_DNA"/>
</dbReference>
<evidence type="ECO:0000313" key="8">
    <source>
        <dbReference type="Proteomes" id="UP000076580"/>
    </source>
</evidence>
<dbReference type="Pfam" id="PF01755">
    <property type="entry name" value="Glyco_transf_25"/>
    <property type="match status" value="1"/>
</dbReference>
<evidence type="ECO:0000259" key="6">
    <source>
        <dbReference type="Pfam" id="PF01755"/>
    </source>
</evidence>
<reference evidence="7 8" key="1">
    <citation type="journal article" date="2016" name="Sci. Rep.">
        <title>Insights into Adaptations to a Near-Obligate Nematode Endoparasitic Lifestyle from the Finished Genome of Drechmeria coniospora.</title>
        <authorList>
            <person name="Zhang L."/>
            <person name="Zhou Z."/>
            <person name="Guo Q."/>
            <person name="Fokkens L."/>
            <person name="Miskei M."/>
            <person name="Pocsi I."/>
            <person name="Zhang W."/>
            <person name="Chen M."/>
            <person name="Wang L."/>
            <person name="Sun Y."/>
            <person name="Donzelli B.G."/>
            <person name="Gibson D.M."/>
            <person name="Nelson D.R."/>
            <person name="Luo J.G."/>
            <person name="Rep M."/>
            <person name="Liu H."/>
            <person name="Yang S."/>
            <person name="Wang J."/>
            <person name="Krasnoff S.B."/>
            <person name="Xu Y."/>
            <person name="Molnar I."/>
            <person name="Lin M."/>
        </authorList>
    </citation>
    <scope>NUCLEOTIDE SEQUENCE [LARGE SCALE GENOMIC DNA]</scope>
    <source>
        <strain evidence="7 8">ARSEF 6962</strain>
    </source>
</reference>
<evidence type="ECO:0000256" key="3">
    <source>
        <dbReference type="ARBA" id="ARBA00022679"/>
    </source>
</evidence>
<evidence type="ECO:0000313" key="7">
    <source>
        <dbReference type="EMBL" id="KYK54913.1"/>
    </source>
</evidence>
<feature type="region of interest" description="Disordered" evidence="4">
    <location>
        <begin position="68"/>
        <end position="88"/>
    </location>
</feature>
<dbReference type="PANTHER" id="PTHR10730">
    <property type="entry name" value="PROCOLLAGEN-LYSINE,2-OXOGLUTARATE 5-DIOXYGENASE/GLYCOSYLTRANSFERASE 25 FAMILY MEMBER"/>
    <property type="match status" value="1"/>
</dbReference>
<keyword evidence="8" id="KW-1185">Reference proteome</keyword>
<comment type="similarity">
    <text evidence="1">Belongs to the glycosyltransferase 25 family.</text>
</comment>
<dbReference type="Proteomes" id="UP000076580">
    <property type="component" value="Chromosome 03"/>
</dbReference>
<dbReference type="PANTHER" id="PTHR10730:SF53">
    <property type="entry name" value="GLYCOSYLTRANSFERASE 25 FAMILY MEMBER"/>
    <property type="match status" value="1"/>
</dbReference>
<organism evidence="7 8">
    <name type="scientific">Drechmeria coniospora</name>
    <name type="common">Nematophagous fungus</name>
    <name type="synonym">Meria coniospora</name>
    <dbReference type="NCBI Taxonomy" id="98403"/>
    <lineage>
        <taxon>Eukaryota</taxon>
        <taxon>Fungi</taxon>
        <taxon>Dikarya</taxon>
        <taxon>Ascomycota</taxon>
        <taxon>Pezizomycotina</taxon>
        <taxon>Sordariomycetes</taxon>
        <taxon>Hypocreomycetidae</taxon>
        <taxon>Hypocreales</taxon>
        <taxon>Ophiocordycipitaceae</taxon>
        <taxon>Drechmeria</taxon>
    </lineage>
</organism>
<keyword evidence="5" id="KW-1133">Transmembrane helix</keyword>
<keyword evidence="5" id="KW-0472">Membrane</keyword>
<proteinExistence type="inferred from homology"/>
<sequence>MQYANCVAAFARSWVASKAALSSRSPLLRLLIPAVVVFLLLGLYLLATVPVPDRSAIWLPPTHESQGLAGQLVDDDDDGYPPETDASMKSAGNSTLGFGSVNFLYLSTRFDRLDAMSLQSYLSGIDVTEQLGVGPEMIKDAGMPPTQKPRELTIGEKGCWRAHANIWSAMLRQKLPPVLVLESDATWDVKIRQIMPRLNHHFRQFLADTKSAALPRAGWSEPAKVVAGNGSFDAAPAEDPWLSSHWDVLFLGQCHDTIENKEVHRIYKDPSVPAGRDYWGRTLQHERVIRRSGGIICTTAYAVSETGAAKLLLRSAVNLDMPVDLMMREMILSGDLVSYSVTPPIFAQYQYAEGIGMEERGANSNIRGGQLFSAFFSFFIRRKAWENVRLSGSVWTTKRAHEDVAFNEMALQSAWRRIFGTKKTE</sequence>
<keyword evidence="3" id="KW-0808">Transferase</keyword>
<keyword evidence="5" id="KW-0812">Transmembrane</keyword>